<evidence type="ECO:0000313" key="11">
    <source>
        <dbReference type="EMBL" id="MEU3557846.1"/>
    </source>
</evidence>
<dbReference type="InterPro" id="IPR001867">
    <property type="entry name" value="OmpR/PhoB-type_DNA-bd"/>
</dbReference>
<gene>
    <name evidence="11" type="ORF">AB0E65_27100</name>
</gene>
<feature type="domain" description="Response regulatory" evidence="9">
    <location>
        <begin position="12"/>
        <end position="126"/>
    </location>
</feature>
<comment type="caution">
    <text evidence="11">The sequence shown here is derived from an EMBL/GenBank/DDBJ whole genome shotgun (WGS) entry which is preliminary data.</text>
</comment>
<keyword evidence="6" id="KW-0804">Transcription</keyword>
<evidence type="ECO:0000256" key="4">
    <source>
        <dbReference type="ARBA" id="ARBA00023015"/>
    </source>
</evidence>
<name>A0ABV2YQ41_9ACTN</name>
<keyword evidence="3" id="KW-0902">Two-component regulatory system</keyword>
<evidence type="ECO:0000256" key="1">
    <source>
        <dbReference type="ARBA" id="ARBA00004496"/>
    </source>
</evidence>
<dbReference type="RefSeq" id="WP_108956708.1">
    <property type="nucleotide sequence ID" value="NZ_BEVZ01000009.1"/>
</dbReference>
<evidence type="ECO:0000259" key="10">
    <source>
        <dbReference type="PROSITE" id="PS51755"/>
    </source>
</evidence>
<evidence type="ECO:0000256" key="2">
    <source>
        <dbReference type="ARBA" id="ARBA00022553"/>
    </source>
</evidence>
<dbReference type="InterPro" id="IPR011006">
    <property type="entry name" value="CheY-like_superfamily"/>
</dbReference>
<keyword evidence="5 8" id="KW-0238">DNA-binding</keyword>
<dbReference type="InterPro" id="IPR016032">
    <property type="entry name" value="Sig_transdc_resp-reg_C-effctor"/>
</dbReference>
<keyword evidence="12" id="KW-1185">Reference proteome</keyword>
<dbReference type="Pfam" id="PF00072">
    <property type="entry name" value="Response_reg"/>
    <property type="match status" value="1"/>
</dbReference>
<dbReference type="Proteomes" id="UP001550850">
    <property type="component" value="Unassembled WGS sequence"/>
</dbReference>
<dbReference type="SUPFAM" id="SSF52172">
    <property type="entry name" value="CheY-like"/>
    <property type="match status" value="1"/>
</dbReference>
<dbReference type="Gene3D" id="1.10.10.10">
    <property type="entry name" value="Winged helix-like DNA-binding domain superfamily/Winged helix DNA-binding domain"/>
    <property type="match status" value="1"/>
</dbReference>
<evidence type="ECO:0000256" key="8">
    <source>
        <dbReference type="PROSITE-ProRule" id="PRU01091"/>
    </source>
</evidence>
<sequence>MTEHSEAEPRHRLLVVEDEPSIRTLLESTLRLTGYRVSSVDSGRAALTEAERLQPDLVLLDVMLPDLDGYEVTRRLRESGNQVPVLFLTARTGVDDRIEGLSAGADDYVAKPFNIEEVLLRIQAILRRTLGTEALLPDTVLRYADLELDETAHEVRRAGEYLQLSPTEFKLLAYLMDNPGRVLSKTRILDHVWGYDFAGDTRVVETYVRYLRKKVDRFDPPLIHTVRGVGYCLRLPRPHEGTTDR</sequence>
<dbReference type="CDD" id="cd00383">
    <property type="entry name" value="trans_reg_C"/>
    <property type="match status" value="1"/>
</dbReference>
<organism evidence="11 12">
    <name type="scientific">Streptomyces fragilis</name>
    <dbReference type="NCBI Taxonomy" id="67301"/>
    <lineage>
        <taxon>Bacteria</taxon>
        <taxon>Bacillati</taxon>
        <taxon>Actinomycetota</taxon>
        <taxon>Actinomycetes</taxon>
        <taxon>Kitasatosporales</taxon>
        <taxon>Streptomycetaceae</taxon>
        <taxon>Streptomyces</taxon>
    </lineage>
</organism>
<dbReference type="InterPro" id="IPR001789">
    <property type="entry name" value="Sig_transdc_resp-reg_receiver"/>
</dbReference>
<dbReference type="PROSITE" id="PS51755">
    <property type="entry name" value="OMPR_PHOB"/>
    <property type="match status" value="1"/>
</dbReference>
<evidence type="ECO:0000256" key="7">
    <source>
        <dbReference type="PROSITE-ProRule" id="PRU00169"/>
    </source>
</evidence>
<proteinExistence type="predicted"/>
<reference evidence="11 12" key="1">
    <citation type="submission" date="2024-06" db="EMBL/GenBank/DDBJ databases">
        <title>The Natural Products Discovery Center: Release of the First 8490 Sequenced Strains for Exploring Actinobacteria Biosynthetic Diversity.</title>
        <authorList>
            <person name="Kalkreuter E."/>
            <person name="Kautsar S.A."/>
            <person name="Yang D."/>
            <person name="Bader C.D."/>
            <person name="Teijaro C.N."/>
            <person name="Fluegel L."/>
            <person name="Davis C.M."/>
            <person name="Simpson J.R."/>
            <person name="Lauterbach L."/>
            <person name="Steele A.D."/>
            <person name="Gui C."/>
            <person name="Meng S."/>
            <person name="Li G."/>
            <person name="Viehrig K."/>
            <person name="Ye F."/>
            <person name="Su P."/>
            <person name="Kiefer A.F."/>
            <person name="Nichols A."/>
            <person name="Cepeda A.J."/>
            <person name="Yan W."/>
            <person name="Fan B."/>
            <person name="Jiang Y."/>
            <person name="Adhikari A."/>
            <person name="Zheng C.-J."/>
            <person name="Schuster L."/>
            <person name="Cowan T.M."/>
            <person name="Smanski M.J."/>
            <person name="Chevrette M.G."/>
            <person name="De Carvalho L.P.S."/>
            <person name="Shen B."/>
        </authorList>
    </citation>
    <scope>NUCLEOTIDE SEQUENCE [LARGE SCALE GENOMIC DNA]</scope>
    <source>
        <strain evidence="11 12">NPDC038104</strain>
    </source>
</reference>
<accession>A0ABV2YQ41</accession>
<dbReference type="Gene3D" id="6.10.250.690">
    <property type="match status" value="1"/>
</dbReference>
<feature type="domain" description="OmpR/PhoB-type" evidence="10">
    <location>
        <begin position="138"/>
        <end position="235"/>
    </location>
</feature>
<dbReference type="SUPFAM" id="SSF46894">
    <property type="entry name" value="C-terminal effector domain of the bipartite response regulators"/>
    <property type="match status" value="1"/>
</dbReference>
<dbReference type="PANTHER" id="PTHR48111">
    <property type="entry name" value="REGULATOR OF RPOS"/>
    <property type="match status" value="1"/>
</dbReference>
<dbReference type="PROSITE" id="PS50110">
    <property type="entry name" value="RESPONSE_REGULATORY"/>
    <property type="match status" value="1"/>
</dbReference>
<evidence type="ECO:0000256" key="5">
    <source>
        <dbReference type="ARBA" id="ARBA00023125"/>
    </source>
</evidence>
<dbReference type="InterPro" id="IPR039420">
    <property type="entry name" value="WalR-like"/>
</dbReference>
<keyword evidence="2 7" id="KW-0597">Phosphoprotein</keyword>
<evidence type="ECO:0000259" key="9">
    <source>
        <dbReference type="PROSITE" id="PS50110"/>
    </source>
</evidence>
<dbReference type="Pfam" id="PF00486">
    <property type="entry name" value="Trans_reg_C"/>
    <property type="match status" value="1"/>
</dbReference>
<feature type="DNA-binding region" description="OmpR/PhoB-type" evidence="8">
    <location>
        <begin position="138"/>
        <end position="235"/>
    </location>
</feature>
<evidence type="ECO:0000256" key="3">
    <source>
        <dbReference type="ARBA" id="ARBA00023012"/>
    </source>
</evidence>
<dbReference type="Gene3D" id="3.40.50.2300">
    <property type="match status" value="1"/>
</dbReference>
<keyword evidence="4" id="KW-0805">Transcription regulation</keyword>
<evidence type="ECO:0000313" key="12">
    <source>
        <dbReference type="Proteomes" id="UP001550850"/>
    </source>
</evidence>
<protein>
    <submittedName>
        <fullName evidence="11">Response regulator transcription factor</fullName>
    </submittedName>
</protein>
<comment type="subcellular location">
    <subcellularLocation>
        <location evidence="1">Cytoplasm</location>
    </subcellularLocation>
</comment>
<dbReference type="InterPro" id="IPR036388">
    <property type="entry name" value="WH-like_DNA-bd_sf"/>
</dbReference>
<dbReference type="PANTHER" id="PTHR48111:SF22">
    <property type="entry name" value="REGULATOR OF RPOS"/>
    <property type="match status" value="1"/>
</dbReference>
<dbReference type="SMART" id="SM00448">
    <property type="entry name" value="REC"/>
    <property type="match status" value="1"/>
</dbReference>
<feature type="modified residue" description="4-aspartylphosphate" evidence="7">
    <location>
        <position position="61"/>
    </location>
</feature>
<dbReference type="SMART" id="SM00862">
    <property type="entry name" value="Trans_reg_C"/>
    <property type="match status" value="1"/>
</dbReference>
<evidence type="ECO:0000256" key="6">
    <source>
        <dbReference type="ARBA" id="ARBA00023163"/>
    </source>
</evidence>
<dbReference type="EMBL" id="JBEZUR010000072">
    <property type="protein sequence ID" value="MEU3557846.1"/>
    <property type="molecule type" value="Genomic_DNA"/>
</dbReference>